<dbReference type="STRING" id="41688.A0A2N3MZN8"/>
<dbReference type="GO" id="GO:0009254">
    <property type="term" value="P:peptidoglycan turnover"/>
    <property type="evidence" value="ECO:0007669"/>
    <property type="project" value="InterPro"/>
</dbReference>
<sequence>MHFSLLKHGEVPMDLNLKKRVLAIIYHDKTSASELPEVSILLGGIFTNAAIKFCEEHSVDIKTTDVIGSHGQTI</sequence>
<dbReference type="InParanoid" id="A0A2N3MZN8"/>
<protein>
    <submittedName>
        <fullName evidence="1">Uncharacterized protein</fullName>
    </submittedName>
</protein>
<dbReference type="AlphaFoldDB" id="A0A2N3MZN8"/>
<dbReference type="GO" id="GO:0016773">
    <property type="term" value="F:phosphotransferase activity, alcohol group as acceptor"/>
    <property type="evidence" value="ECO:0007669"/>
    <property type="project" value="InterPro"/>
</dbReference>
<dbReference type="OrthoDB" id="5427593at2759"/>
<dbReference type="InterPro" id="IPR005338">
    <property type="entry name" value="Anhydro_N_Ac-Mur_kinase"/>
</dbReference>
<dbReference type="Gene3D" id="3.30.420.40">
    <property type="match status" value="1"/>
</dbReference>
<evidence type="ECO:0000313" key="2">
    <source>
        <dbReference type="Proteomes" id="UP000233524"/>
    </source>
</evidence>
<dbReference type="GO" id="GO:0006040">
    <property type="term" value="P:amino sugar metabolic process"/>
    <property type="evidence" value="ECO:0007669"/>
    <property type="project" value="InterPro"/>
</dbReference>
<proteinExistence type="predicted"/>
<organism evidence="1 2">
    <name type="scientific">Lomentospora prolificans</name>
    <dbReference type="NCBI Taxonomy" id="41688"/>
    <lineage>
        <taxon>Eukaryota</taxon>
        <taxon>Fungi</taxon>
        <taxon>Dikarya</taxon>
        <taxon>Ascomycota</taxon>
        <taxon>Pezizomycotina</taxon>
        <taxon>Sordariomycetes</taxon>
        <taxon>Hypocreomycetidae</taxon>
        <taxon>Microascales</taxon>
        <taxon>Microascaceae</taxon>
        <taxon>Lomentospora</taxon>
    </lineage>
</organism>
<dbReference type="PANTHER" id="PTHR30605:SF0">
    <property type="entry name" value="ANHYDRO-N-ACETYLMURAMIC ACID KINASE"/>
    <property type="match status" value="1"/>
</dbReference>
<accession>A0A2N3MZN8</accession>
<dbReference type="Proteomes" id="UP000233524">
    <property type="component" value="Unassembled WGS sequence"/>
</dbReference>
<dbReference type="EMBL" id="NLAX01001584">
    <property type="protein sequence ID" value="PKS05625.1"/>
    <property type="molecule type" value="Genomic_DNA"/>
</dbReference>
<dbReference type="Pfam" id="PF03702">
    <property type="entry name" value="AnmK"/>
    <property type="match status" value="1"/>
</dbReference>
<evidence type="ECO:0000313" key="1">
    <source>
        <dbReference type="EMBL" id="PKS05625.1"/>
    </source>
</evidence>
<name>A0A2N3MZN8_9PEZI</name>
<dbReference type="VEuPathDB" id="FungiDB:jhhlp_008144"/>
<keyword evidence="2" id="KW-1185">Reference proteome</keyword>
<gene>
    <name evidence="1" type="ORF">jhhlp_008144</name>
</gene>
<dbReference type="GO" id="GO:0005524">
    <property type="term" value="F:ATP binding"/>
    <property type="evidence" value="ECO:0007669"/>
    <property type="project" value="InterPro"/>
</dbReference>
<dbReference type="PANTHER" id="PTHR30605">
    <property type="entry name" value="ANHYDRO-N-ACETYLMURAMIC ACID KINASE"/>
    <property type="match status" value="1"/>
</dbReference>
<reference evidence="1 2" key="1">
    <citation type="journal article" date="2017" name="G3 (Bethesda)">
        <title>First Draft Genome Sequence of the Pathogenic Fungus Lomentospora prolificans (Formerly Scedosporium prolificans).</title>
        <authorList>
            <person name="Luo R."/>
            <person name="Zimin A."/>
            <person name="Workman R."/>
            <person name="Fan Y."/>
            <person name="Pertea G."/>
            <person name="Grossman N."/>
            <person name="Wear M.P."/>
            <person name="Jia B."/>
            <person name="Miller H."/>
            <person name="Casadevall A."/>
            <person name="Timp W."/>
            <person name="Zhang S.X."/>
            <person name="Salzberg S.L."/>
        </authorList>
    </citation>
    <scope>NUCLEOTIDE SEQUENCE [LARGE SCALE GENOMIC DNA]</scope>
    <source>
        <strain evidence="1 2">JHH-5317</strain>
    </source>
</reference>
<comment type="caution">
    <text evidence="1">The sequence shown here is derived from an EMBL/GenBank/DDBJ whole genome shotgun (WGS) entry which is preliminary data.</text>
</comment>